<dbReference type="InterPro" id="IPR054105">
    <property type="entry name" value="WHD_NrtR"/>
</dbReference>
<keyword evidence="1 4" id="KW-0378">Hydrolase</keyword>
<dbReference type="InterPro" id="IPR020084">
    <property type="entry name" value="NUDIX_hydrolase_CS"/>
</dbReference>
<dbReference type="InterPro" id="IPR000086">
    <property type="entry name" value="NUDIX_hydrolase_dom"/>
</dbReference>
<reference evidence="4" key="1">
    <citation type="submission" date="2021-01" db="EMBL/GenBank/DDBJ databases">
        <title>Whole genome shotgun sequence of Virgisporangium aurantiacum NBRC 16421.</title>
        <authorList>
            <person name="Komaki H."/>
            <person name="Tamura T."/>
        </authorList>
    </citation>
    <scope>NUCLEOTIDE SEQUENCE</scope>
    <source>
        <strain evidence="4">NBRC 16421</strain>
    </source>
</reference>
<comment type="caution">
    <text evidence="4">The sequence shown here is derived from an EMBL/GenBank/DDBJ whole genome shotgun (WGS) entry which is preliminary data.</text>
</comment>
<dbReference type="PANTHER" id="PTHR43736">
    <property type="entry name" value="ADP-RIBOSE PYROPHOSPHATASE"/>
    <property type="match status" value="1"/>
</dbReference>
<proteinExistence type="predicted"/>
<dbReference type="Proteomes" id="UP000612585">
    <property type="component" value="Unassembled WGS sequence"/>
</dbReference>
<dbReference type="InterPro" id="IPR036388">
    <property type="entry name" value="WH-like_DNA-bd_sf"/>
</dbReference>
<dbReference type="Gene3D" id="3.90.79.10">
    <property type="entry name" value="Nucleoside Triphosphate Pyrophosphohydrolase"/>
    <property type="match status" value="1"/>
</dbReference>
<dbReference type="Gene3D" id="1.10.10.10">
    <property type="entry name" value="Winged helix-like DNA-binding domain superfamily/Winged helix DNA-binding domain"/>
    <property type="match status" value="1"/>
</dbReference>
<dbReference type="SUPFAM" id="SSF46785">
    <property type="entry name" value="Winged helix' DNA-binding domain"/>
    <property type="match status" value="1"/>
</dbReference>
<keyword evidence="5" id="KW-1185">Reference proteome</keyword>
<feature type="domain" description="Nudix hydrolase" evidence="3">
    <location>
        <begin position="1"/>
        <end position="131"/>
    </location>
</feature>
<name>A0A8J4E7R4_9ACTN</name>
<protein>
    <submittedName>
        <fullName evidence="4">NUDIX hydrolase</fullName>
    </submittedName>
</protein>
<dbReference type="PROSITE" id="PS51462">
    <property type="entry name" value="NUDIX"/>
    <property type="match status" value="1"/>
</dbReference>
<sequence length="234" mass="26186">MDVAVDLVVLAVRSDDLNILLVQRRKAPFKGQWALPGGGVKRTEDLVDAARRELQEETGIRHAQLDQRGIYATPGRDPRGHVISVTWLALLPDLTLPTAGSDAKAACWRPVRDAAPLAFDHDEIVRDSLEHVRGRLEHTPMAVDLCVVEFTITELRTVYEAVWNTQLDRRNFHRRALRIPGFLDRTDRYRIGSTGAPAPLYTRGNADTLHPPLLRPRRPSPRSNPTPDGQGPKP</sequence>
<evidence type="ECO:0000256" key="2">
    <source>
        <dbReference type="SAM" id="MobiDB-lite"/>
    </source>
</evidence>
<evidence type="ECO:0000313" key="5">
    <source>
        <dbReference type="Proteomes" id="UP000612585"/>
    </source>
</evidence>
<organism evidence="4 5">
    <name type="scientific">Virgisporangium aurantiacum</name>
    <dbReference type="NCBI Taxonomy" id="175570"/>
    <lineage>
        <taxon>Bacteria</taxon>
        <taxon>Bacillati</taxon>
        <taxon>Actinomycetota</taxon>
        <taxon>Actinomycetes</taxon>
        <taxon>Micromonosporales</taxon>
        <taxon>Micromonosporaceae</taxon>
        <taxon>Virgisporangium</taxon>
    </lineage>
</organism>
<dbReference type="Pfam" id="PF21906">
    <property type="entry name" value="WHD_NrtR"/>
    <property type="match status" value="1"/>
</dbReference>
<dbReference type="Pfam" id="PF00293">
    <property type="entry name" value="NUDIX"/>
    <property type="match status" value="1"/>
</dbReference>
<dbReference type="GO" id="GO:0016787">
    <property type="term" value="F:hydrolase activity"/>
    <property type="evidence" value="ECO:0007669"/>
    <property type="project" value="UniProtKB-KW"/>
</dbReference>
<feature type="region of interest" description="Disordered" evidence="2">
    <location>
        <begin position="194"/>
        <end position="234"/>
    </location>
</feature>
<evidence type="ECO:0000259" key="3">
    <source>
        <dbReference type="PROSITE" id="PS51462"/>
    </source>
</evidence>
<dbReference type="CDD" id="cd18873">
    <property type="entry name" value="NUDIX_NadM_like"/>
    <property type="match status" value="1"/>
</dbReference>
<dbReference type="AlphaFoldDB" id="A0A8J4E7R4"/>
<evidence type="ECO:0000256" key="1">
    <source>
        <dbReference type="ARBA" id="ARBA00022801"/>
    </source>
</evidence>
<dbReference type="EMBL" id="BOPG01000121">
    <property type="protein sequence ID" value="GIJ64584.1"/>
    <property type="molecule type" value="Genomic_DNA"/>
</dbReference>
<dbReference type="InterPro" id="IPR015797">
    <property type="entry name" value="NUDIX_hydrolase-like_dom_sf"/>
</dbReference>
<gene>
    <name evidence="4" type="ORF">Vau01_121000</name>
</gene>
<evidence type="ECO:0000313" key="4">
    <source>
        <dbReference type="EMBL" id="GIJ64584.1"/>
    </source>
</evidence>
<dbReference type="PROSITE" id="PS00893">
    <property type="entry name" value="NUDIX_BOX"/>
    <property type="match status" value="1"/>
</dbReference>
<dbReference type="PANTHER" id="PTHR43736:SF4">
    <property type="entry name" value="SLR1690 PROTEIN"/>
    <property type="match status" value="1"/>
</dbReference>
<accession>A0A8J4E7R4</accession>
<dbReference type="SUPFAM" id="SSF55811">
    <property type="entry name" value="Nudix"/>
    <property type="match status" value="1"/>
</dbReference>
<dbReference type="InterPro" id="IPR036390">
    <property type="entry name" value="WH_DNA-bd_sf"/>
</dbReference>